<dbReference type="Gene3D" id="3.30.420.10">
    <property type="entry name" value="Ribonuclease H-like superfamily/Ribonuclease H"/>
    <property type="match status" value="1"/>
</dbReference>
<protein>
    <submittedName>
        <fullName evidence="1">Uncharacterized protein</fullName>
    </submittedName>
</protein>
<dbReference type="Proteomes" id="UP000777438">
    <property type="component" value="Unassembled WGS sequence"/>
</dbReference>
<gene>
    <name evidence="1" type="ORF">B0T10DRAFT_540156</name>
</gene>
<dbReference type="AlphaFoldDB" id="A0A9P8VW28"/>
<evidence type="ECO:0000313" key="1">
    <source>
        <dbReference type="EMBL" id="KAH6881058.1"/>
    </source>
</evidence>
<keyword evidence="2" id="KW-1185">Reference proteome</keyword>
<comment type="caution">
    <text evidence="1">The sequence shown here is derived from an EMBL/GenBank/DDBJ whole genome shotgun (WGS) entry which is preliminary data.</text>
</comment>
<accession>A0A9P8VW28</accession>
<dbReference type="InterPro" id="IPR036397">
    <property type="entry name" value="RNaseH_sf"/>
</dbReference>
<organism evidence="1 2">
    <name type="scientific">Thelonectria olida</name>
    <dbReference type="NCBI Taxonomy" id="1576542"/>
    <lineage>
        <taxon>Eukaryota</taxon>
        <taxon>Fungi</taxon>
        <taxon>Dikarya</taxon>
        <taxon>Ascomycota</taxon>
        <taxon>Pezizomycotina</taxon>
        <taxon>Sordariomycetes</taxon>
        <taxon>Hypocreomycetidae</taxon>
        <taxon>Hypocreales</taxon>
        <taxon>Nectriaceae</taxon>
        <taxon>Thelonectria</taxon>
    </lineage>
</organism>
<dbReference type="GO" id="GO:0003676">
    <property type="term" value="F:nucleic acid binding"/>
    <property type="evidence" value="ECO:0007669"/>
    <property type="project" value="InterPro"/>
</dbReference>
<sequence>MSRQPHHNTPKKAKVRGAFEFMRAKGIPFYKTDLFSLFQVSYRSGNGILAAHSSRRRHNDPTVQETRDRPKKLSEADLNAIEALCEDEGFEAKRLPWPSLALEARVETDASTFAIQKSAATRDLYKRLAEQVEYVKKADADRRFNYAVKALEKRPELEDWYDICRDNIFFSDESHFGYGDGGQALIARKLGTRNDPPSLQERREPDEKDLKRLNAWAAIGYNFKSDLIWYEVPTNRNGKMTQAVYREKNLEAVVKRWIEEGRTVRTFGKHGLDYFFNCPSSPDLSPVENTWPDPKEYSAQEGWDNLKQETINNWIRSIPQRLCDVKELHGKMTG</sequence>
<dbReference type="EMBL" id="JAGPYM010000024">
    <property type="protein sequence ID" value="KAH6881058.1"/>
    <property type="molecule type" value="Genomic_DNA"/>
</dbReference>
<evidence type="ECO:0000313" key="2">
    <source>
        <dbReference type="Proteomes" id="UP000777438"/>
    </source>
</evidence>
<name>A0A9P8VW28_9HYPO</name>
<dbReference type="OrthoDB" id="5103110at2759"/>
<proteinExistence type="predicted"/>
<reference evidence="1 2" key="1">
    <citation type="journal article" date="2021" name="Nat. Commun.">
        <title>Genetic determinants of endophytism in the Arabidopsis root mycobiome.</title>
        <authorList>
            <person name="Mesny F."/>
            <person name="Miyauchi S."/>
            <person name="Thiergart T."/>
            <person name="Pickel B."/>
            <person name="Atanasova L."/>
            <person name="Karlsson M."/>
            <person name="Huettel B."/>
            <person name="Barry K.W."/>
            <person name="Haridas S."/>
            <person name="Chen C."/>
            <person name="Bauer D."/>
            <person name="Andreopoulos W."/>
            <person name="Pangilinan J."/>
            <person name="LaButti K."/>
            <person name="Riley R."/>
            <person name="Lipzen A."/>
            <person name="Clum A."/>
            <person name="Drula E."/>
            <person name="Henrissat B."/>
            <person name="Kohler A."/>
            <person name="Grigoriev I.V."/>
            <person name="Martin F.M."/>
            <person name="Hacquard S."/>
        </authorList>
    </citation>
    <scope>NUCLEOTIDE SEQUENCE [LARGE SCALE GENOMIC DNA]</scope>
    <source>
        <strain evidence="1 2">MPI-CAGE-CH-0241</strain>
    </source>
</reference>